<accession>A6DLE4</accession>
<keyword evidence="4" id="KW-0547">Nucleotide-binding</keyword>
<dbReference type="InterPro" id="IPR011990">
    <property type="entry name" value="TPR-like_helical_dom_sf"/>
</dbReference>
<name>A6DLE4_9BACT</name>
<dbReference type="Pfam" id="PF00069">
    <property type="entry name" value="Pkinase"/>
    <property type="match status" value="1"/>
</dbReference>
<organism evidence="9 10">
    <name type="scientific">Lentisphaera araneosa HTCC2155</name>
    <dbReference type="NCBI Taxonomy" id="313628"/>
    <lineage>
        <taxon>Bacteria</taxon>
        <taxon>Pseudomonadati</taxon>
        <taxon>Lentisphaerota</taxon>
        <taxon>Lentisphaeria</taxon>
        <taxon>Lentisphaerales</taxon>
        <taxon>Lentisphaeraceae</taxon>
        <taxon>Lentisphaera</taxon>
    </lineage>
</organism>
<sequence length="702" mass="80896">MVDNTSKWNELFDTLHKDSTNEHQGHYSEFEEIGRGGSKIIYRASDNLSGREVAFARPLKNDSITTELFLREARITAYLQHPNILPVYDMNDGEEPYLVCKLLRGSNLAKLSKKQQNQRDTLAIFRKICEAMNYAHSRGVLHLDLKPENIHLDKYGEVLVIDWGLAEIFLTESLESPLDNPLISTREALSSDTTFCGTPGFMSPEQICNQNVDVRSDVFALGALLYSIFFNQSPFHAPDLKSICIKTQLGEIPYFDQDRMSSGFSAIMLKCLHAKKEDRYQNMRELLDDLDALQNNFIPSAEEANFVHHCKMLYKRNRQSCHFLLASFVLLILTSLFYIHKIQESRADALYAKGQAIQAKEQAEVYLQQVIEEQKQNEKLSIALSPRYLNIAKEHWEYYELDQSIEYCDLALRVNPNNIEAKKMRAKLYFAYGDYTQAKNIWELLNNSGQEHSFNQFLLDKKDPQPKDIYNYRINSSPIKILKARALFHSFLQSGNLEQLKQVIKIENQKVTELELSYDGDLFDVHGNSHFINNNFLRALKLKQVNLSETRTDNIDSLRNSVLKELNIAHAPIWDLSPLADCKIEKLDLSNSYIEGLWLLTNCELKELNINHTKVRTIPYQIFTTLELLSMNKTKITELPKHAPKLRILNITKNHIKNLPRLLSYPALEELFVDQGQLNTELTTALQDRGVQVHQLSSSSKR</sequence>
<dbReference type="InterPro" id="IPR001611">
    <property type="entry name" value="Leu-rich_rpt"/>
</dbReference>
<keyword evidence="7" id="KW-1133">Transmembrane helix</keyword>
<keyword evidence="3" id="KW-0677">Repeat</keyword>
<dbReference type="SMART" id="SM00220">
    <property type="entry name" value="S_TKc"/>
    <property type="match status" value="1"/>
</dbReference>
<dbReference type="InterPro" id="IPR011009">
    <property type="entry name" value="Kinase-like_dom_sf"/>
</dbReference>
<comment type="caution">
    <text evidence="9">The sequence shown here is derived from an EMBL/GenBank/DDBJ whole genome shotgun (WGS) entry which is preliminary data.</text>
</comment>
<dbReference type="SUPFAM" id="SSF56112">
    <property type="entry name" value="Protein kinase-like (PK-like)"/>
    <property type="match status" value="1"/>
</dbReference>
<dbReference type="GO" id="GO:0005524">
    <property type="term" value="F:ATP binding"/>
    <property type="evidence" value="ECO:0007669"/>
    <property type="project" value="UniProtKB-KW"/>
</dbReference>
<evidence type="ECO:0000256" key="4">
    <source>
        <dbReference type="ARBA" id="ARBA00022741"/>
    </source>
</evidence>
<evidence type="ECO:0000256" key="6">
    <source>
        <dbReference type="ARBA" id="ARBA00022840"/>
    </source>
</evidence>
<keyword evidence="1" id="KW-0433">Leucine-rich repeat</keyword>
<evidence type="ECO:0000256" key="2">
    <source>
        <dbReference type="ARBA" id="ARBA00022679"/>
    </source>
</evidence>
<evidence type="ECO:0000256" key="3">
    <source>
        <dbReference type="ARBA" id="ARBA00022737"/>
    </source>
</evidence>
<gene>
    <name evidence="9" type="ORF">LNTAR_04786</name>
</gene>
<keyword evidence="5 9" id="KW-0418">Kinase</keyword>
<keyword evidence="2" id="KW-0808">Transferase</keyword>
<keyword evidence="6" id="KW-0067">ATP-binding</keyword>
<dbReference type="InterPro" id="IPR032675">
    <property type="entry name" value="LRR_dom_sf"/>
</dbReference>
<evidence type="ECO:0000259" key="8">
    <source>
        <dbReference type="PROSITE" id="PS50011"/>
    </source>
</evidence>
<dbReference type="eggNOG" id="COG0515">
    <property type="taxonomic scope" value="Bacteria"/>
</dbReference>
<evidence type="ECO:0000256" key="7">
    <source>
        <dbReference type="SAM" id="Phobius"/>
    </source>
</evidence>
<dbReference type="CDD" id="cd14014">
    <property type="entry name" value="STKc_PknB_like"/>
    <property type="match status" value="1"/>
</dbReference>
<protein>
    <submittedName>
        <fullName evidence="9">Serine/threonine-protein kinase</fullName>
    </submittedName>
</protein>
<dbReference type="InterPro" id="IPR000719">
    <property type="entry name" value="Prot_kinase_dom"/>
</dbReference>
<dbReference type="OrthoDB" id="9813021at2"/>
<evidence type="ECO:0000313" key="10">
    <source>
        <dbReference type="Proteomes" id="UP000004947"/>
    </source>
</evidence>
<dbReference type="GO" id="GO:0004674">
    <property type="term" value="F:protein serine/threonine kinase activity"/>
    <property type="evidence" value="ECO:0007669"/>
    <property type="project" value="TreeGrafter"/>
</dbReference>
<evidence type="ECO:0000256" key="1">
    <source>
        <dbReference type="ARBA" id="ARBA00022614"/>
    </source>
</evidence>
<dbReference type="Gene3D" id="3.80.10.10">
    <property type="entry name" value="Ribonuclease Inhibitor"/>
    <property type="match status" value="1"/>
</dbReference>
<keyword evidence="7" id="KW-0812">Transmembrane</keyword>
<dbReference type="STRING" id="313628.LNTAR_04786"/>
<dbReference type="EMBL" id="ABCK01000009">
    <property type="protein sequence ID" value="EDM27399.1"/>
    <property type="molecule type" value="Genomic_DNA"/>
</dbReference>
<feature type="domain" description="Protein kinase" evidence="8">
    <location>
        <begin position="27"/>
        <end position="298"/>
    </location>
</feature>
<dbReference type="RefSeq" id="WP_007278704.1">
    <property type="nucleotide sequence ID" value="NZ_ABCK01000009.1"/>
</dbReference>
<keyword evidence="7" id="KW-0472">Membrane</keyword>
<dbReference type="PROSITE" id="PS50011">
    <property type="entry name" value="PROTEIN_KINASE_DOM"/>
    <property type="match status" value="1"/>
</dbReference>
<dbReference type="AlphaFoldDB" id="A6DLE4"/>
<dbReference type="SUPFAM" id="SSF52058">
    <property type="entry name" value="L domain-like"/>
    <property type="match status" value="1"/>
</dbReference>
<evidence type="ECO:0000313" key="9">
    <source>
        <dbReference type="EMBL" id="EDM27399.1"/>
    </source>
</evidence>
<reference evidence="9 10" key="1">
    <citation type="journal article" date="2010" name="J. Bacteriol.">
        <title>Genome sequence of Lentisphaera araneosa HTCC2155T, the type species of the order Lentisphaerales in the phylum Lentisphaerae.</title>
        <authorList>
            <person name="Thrash J.C."/>
            <person name="Cho J.C."/>
            <person name="Vergin K.L."/>
            <person name="Morris R.M."/>
            <person name="Giovannoni S.J."/>
        </authorList>
    </citation>
    <scope>NUCLEOTIDE SEQUENCE [LARGE SCALE GENOMIC DNA]</scope>
    <source>
        <strain evidence="9 10">HTCC2155</strain>
    </source>
</reference>
<dbReference type="Gene3D" id="1.25.40.10">
    <property type="entry name" value="Tetratricopeptide repeat domain"/>
    <property type="match status" value="1"/>
</dbReference>
<dbReference type="Proteomes" id="UP000004947">
    <property type="component" value="Unassembled WGS sequence"/>
</dbReference>
<dbReference type="PANTHER" id="PTHR43289">
    <property type="entry name" value="MITOGEN-ACTIVATED PROTEIN KINASE KINASE KINASE 20-RELATED"/>
    <property type="match status" value="1"/>
</dbReference>
<dbReference type="PANTHER" id="PTHR43289:SF6">
    <property type="entry name" value="SERINE_THREONINE-PROTEIN KINASE NEKL-3"/>
    <property type="match status" value="1"/>
</dbReference>
<dbReference type="PROSITE" id="PS51450">
    <property type="entry name" value="LRR"/>
    <property type="match status" value="1"/>
</dbReference>
<feature type="transmembrane region" description="Helical" evidence="7">
    <location>
        <begin position="321"/>
        <end position="339"/>
    </location>
</feature>
<dbReference type="Gene3D" id="1.10.510.10">
    <property type="entry name" value="Transferase(Phosphotransferase) domain 1"/>
    <property type="match status" value="1"/>
</dbReference>
<proteinExistence type="predicted"/>
<keyword evidence="10" id="KW-1185">Reference proteome</keyword>
<evidence type="ECO:0000256" key="5">
    <source>
        <dbReference type="ARBA" id="ARBA00022777"/>
    </source>
</evidence>
<dbReference type="SUPFAM" id="SSF48452">
    <property type="entry name" value="TPR-like"/>
    <property type="match status" value="1"/>
</dbReference>